<name>A0A081BFW0_9LACO</name>
<protein>
    <submittedName>
        <fullName evidence="1">Uncharacterized protein</fullName>
    </submittedName>
</protein>
<evidence type="ECO:0000313" key="2">
    <source>
        <dbReference type="Proteomes" id="UP000028700"/>
    </source>
</evidence>
<dbReference type="EMBL" id="BBJM01000001">
    <property type="protein sequence ID" value="GAK46928.1"/>
    <property type="molecule type" value="Genomic_DNA"/>
</dbReference>
<sequence length="107" mass="12509">MTAQLTAIKNLTDQITSRYQQFFNVTVQDYLLEKQTKMPEFQRELFVKEAIRNRKAVTIQIDKQDDEVEVVTGMLTNGPHHQLLIQNPSSNLTKLIFRNKIRYISAL</sequence>
<dbReference type="AlphaFoldDB" id="A0A081BFW0"/>
<proteinExistence type="predicted"/>
<accession>A0A081BFW0</accession>
<dbReference type="Proteomes" id="UP000028700">
    <property type="component" value="Unassembled WGS sequence"/>
</dbReference>
<dbReference type="eggNOG" id="ENOG5030BNZ">
    <property type="taxonomic scope" value="Bacteria"/>
</dbReference>
<reference evidence="1" key="1">
    <citation type="journal article" date="2014" name="Genome Announc.">
        <title>Draft Genome Sequence of Lactobacillus oryzae Strain SG293T.</title>
        <authorList>
            <person name="Tanizawa Y."/>
            <person name="Fujisawa T."/>
            <person name="Mochizuki T."/>
            <person name="Kaminuma E."/>
            <person name="Nakamura Y."/>
            <person name="Tohno M."/>
        </authorList>
    </citation>
    <scope>NUCLEOTIDE SEQUENCE [LARGE SCALE GENOMIC DNA]</scope>
    <source>
        <strain evidence="1">SG293</strain>
    </source>
</reference>
<organism evidence="1 2">
    <name type="scientific">Secundilactobacillus oryzae JCM 18671</name>
    <dbReference type="NCBI Taxonomy" id="1291743"/>
    <lineage>
        <taxon>Bacteria</taxon>
        <taxon>Bacillati</taxon>
        <taxon>Bacillota</taxon>
        <taxon>Bacilli</taxon>
        <taxon>Lactobacillales</taxon>
        <taxon>Lactobacillaceae</taxon>
        <taxon>Secundilactobacillus</taxon>
    </lineage>
</organism>
<keyword evidence="2" id="KW-1185">Reference proteome</keyword>
<comment type="caution">
    <text evidence="1">The sequence shown here is derived from an EMBL/GenBank/DDBJ whole genome shotgun (WGS) entry which is preliminary data.</text>
</comment>
<gene>
    <name evidence="1" type="ORF">LOSG293_010260</name>
</gene>
<dbReference type="RefSeq" id="WP_034525573.1">
    <property type="nucleotide sequence ID" value="NZ_BBAZ01000002.1"/>
</dbReference>
<dbReference type="STRING" id="1291743.LOSG293_010260"/>
<dbReference type="OrthoDB" id="2295422at2"/>
<evidence type="ECO:0000313" key="1">
    <source>
        <dbReference type="EMBL" id="GAK46928.1"/>
    </source>
</evidence>